<dbReference type="InterPro" id="IPR011009">
    <property type="entry name" value="Kinase-like_dom_sf"/>
</dbReference>
<dbReference type="PROSITE" id="PS50011">
    <property type="entry name" value="PROTEIN_KINASE_DOM"/>
    <property type="match status" value="1"/>
</dbReference>
<keyword evidence="11 20" id="KW-0418">Kinase</keyword>
<evidence type="ECO:0000256" key="2">
    <source>
        <dbReference type="ARBA" id="ARBA00022475"/>
    </source>
</evidence>
<evidence type="ECO:0000256" key="6">
    <source>
        <dbReference type="ARBA" id="ARBA00022679"/>
    </source>
</evidence>
<dbReference type="Gene3D" id="3.30.200.20">
    <property type="entry name" value="Phosphorylase Kinase, domain 1"/>
    <property type="match status" value="1"/>
</dbReference>
<proteinExistence type="inferred from homology"/>
<organism evidence="27 28">
    <name type="scientific">Rhynchospora pubera</name>
    <dbReference type="NCBI Taxonomy" id="906938"/>
    <lineage>
        <taxon>Eukaryota</taxon>
        <taxon>Viridiplantae</taxon>
        <taxon>Streptophyta</taxon>
        <taxon>Embryophyta</taxon>
        <taxon>Tracheophyta</taxon>
        <taxon>Spermatophyta</taxon>
        <taxon>Magnoliopsida</taxon>
        <taxon>Liliopsida</taxon>
        <taxon>Poales</taxon>
        <taxon>Cyperaceae</taxon>
        <taxon>Cyperoideae</taxon>
        <taxon>Rhynchosporeae</taxon>
        <taxon>Rhynchospora</taxon>
    </lineage>
</organism>
<dbReference type="FunFam" id="2.90.10.10:FF:000009">
    <property type="entry name" value="Receptor-like serine/threonine-protein kinase SD1-8"/>
    <property type="match status" value="1"/>
</dbReference>
<evidence type="ECO:0000256" key="19">
    <source>
        <dbReference type="ARBA" id="ARBA00048679"/>
    </source>
</evidence>
<keyword evidence="9" id="KW-0430">Lectin</keyword>
<feature type="domain" description="Bulb-type lectin" evidence="25">
    <location>
        <begin position="27"/>
        <end position="147"/>
    </location>
</feature>
<feature type="domain" description="Apple" evidence="26">
    <location>
        <begin position="339"/>
        <end position="416"/>
    </location>
</feature>
<keyword evidence="15" id="KW-1015">Disulfide bond</keyword>
<dbReference type="GO" id="GO:0004674">
    <property type="term" value="F:protein serine/threonine kinase activity"/>
    <property type="evidence" value="ECO:0007669"/>
    <property type="project" value="UniProtKB-KW"/>
</dbReference>
<keyword evidence="28" id="KW-1185">Reference proteome</keyword>
<protein>
    <recommendedName>
        <fullName evidence="20">Receptor-like serine/threonine-protein kinase</fullName>
        <ecNumber evidence="20">2.7.11.1</ecNumber>
    </recommendedName>
</protein>
<feature type="signal peptide" evidence="23">
    <location>
        <begin position="1"/>
        <end position="26"/>
    </location>
</feature>
<reference evidence="27" key="1">
    <citation type="submission" date="2022-08" db="EMBL/GenBank/DDBJ databases">
        <authorList>
            <person name="Marques A."/>
        </authorList>
    </citation>
    <scope>NUCLEOTIDE SEQUENCE</scope>
    <source>
        <strain evidence="27">RhyPub2mFocal</strain>
        <tissue evidence="27">Leaves</tissue>
    </source>
</reference>
<dbReference type="PIRSF" id="PIRSF000641">
    <property type="entry name" value="SRK"/>
    <property type="match status" value="1"/>
</dbReference>
<keyword evidence="5" id="KW-0597">Phosphoprotein</keyword>
<dbReference type="InterPro" id="IPR017441">
    <property type="entry name" value="Protein_kinase_ATP_BS"/>
</dbReference>
<dbReference type="PROSITE" id="PS00107">
    <property type="entry name" value="PROTEIN_KINASE_ATP"/>
    <property type="match status" value="1"/>
</dbReference>
<feature type="binding site" evidence="21">
    <location>
        <position position="541"/>
    </location>
    <ligand>
        <name>ATP</name>
        <dbReference type="ChEBI" id="CHEBI:30616"/>
    </ligand>
</feature>
<keyword evidence="13 22" id="KW-1133">Transmembrane helix</keyword>
<keyword evidence="3 20" id="KW-0723">Serine/threonine-protein kinase</keyword>
<dbReference type="InterPro" id="IPR003609">
    <property type="entry name" value="Pan_app"/>
</dbReference>
<dbReference type="Gene3D" id="1.10.510.10">
    <property type="entry name" value="Transferase(Phosphotransferase) domain 1"/>
    <property type="match status" value="1"/>
</dbReference>
<dbReference type="Gene3D" id="2.90.10.10">
    <property type="entry name" value="Bulb-type lectin domain"/>
    <property type="match status" value="1"/>
</dbReference>
<evidence type="ECO:0000256" key="9">
    <source>
        <dbReference type="ARBA" id="ARBA00022734"/>
    </source>
</evidence>
<evidence type="ECO:0000256" key="20">
    <source>
        <dbReference type="PIRNR" id="PIRNR000641"/>
    </source>
</evidence>
<comment type="similarity">
    <text evidence="20">Belongs to the protein kinase superfamily. Ser/Thr protein kinase family.</text>
</comment>
<evidence type="ECO:0000256" key="21">
    <source>
        <dbReference type="PROSITE-ProRule" id="PRU10141"/>
    </source>
</evidence>
<evidence type="ECO:0000256" key="13">
    <source>
        <dbReference type="ARBA" id="ARBA00022989"/>
    </source>
</evidence>
<keyword evidence="8 23" id="KW-0732">Signal</keyword>
<dbReference type="PROSITE" id="PS50948">
    <property type="entry name" value="PAN"/>
    <property type="match status" value="1"/>
</dbReference>
<evidence type="ECO:0000259" key="26">
    <source>
        <dbReference type="PROSITE" id="PS50948"/>
    </source>
</evidence>
<evidence type="ECO:0000256" key="15">
    <source>
        <dbReference type="ARBA" id="ARBA00023157"/>
    </source>
</evidence>
<evidence type="ECO:0000313" key="27">
    <source>
        <dbReference type="EMBL" id="KAJ4760837.1"/>
    </source>
</evidence>
<dbReference type="FunFam" id="1.10.510.10:FF:000060">
    <property type="entry name" value="G-type lectin S-receptor-like serine/threonine-protein kinase"/>
    <property type="match status" value="1"/>
</dbReference>
<dbReference type="InterPro" id="IPR008271">
    <property type="entry name" value="Ser/Thr_kinase_AS"/>
</dbReference>
<keyword evidence="4" id="KW-0245">EGF-like domain</keyword>
<dbReference type="InterPro" id="IPR024171">
    <property type="entry name" value="SRK-like_kinase"/>
</dbReference>
<dbReference type="InterPro" id="IPR000858">
    <property type="entry name" value="S_locus_glycoprot_dom"/>
</dbReference>
<dbReference type="InterPro" id="IPR000719">
    <property type="entry name" value="Prot_kinase_dom"/>
</dbReference>
<keyword evidence="6 20" id="KW-0808">Transferase</keyword>
<dbReference type="InterPro" id="IPR001480">
    <property type="entry name" value="Bulb-type_lectin_dom"/>
</dbReference>
<dbReference type="PROSITE" id="PS50927">
    <property type="entry name" value="BULB_LECTIN"/>
    <property type="match status" value="1"/>
</dbReference>
<keyword evidence="2" id="KW-1003">Cell membrane</keyword>
<feature type="domain" description="Protein kinase" evidence="24">
    <location>
        <begin position="513"/>
        <end position="793"/>
    </location>
</feature>
<dbReference type="CDD" id="cd00028">
    <property type="entry name" value="B_lectin"/>
    <property type="match status" value="1"/>
</dbReference>
<feature type="transmembrane region" description="Helical" evidence="22">
    <location>
        <begin position="430"/>
        <end position="450"/>
    </location>
</feature>
<feature type="chain" id="PRO_5043552341" description="Receptor-like serine/threonine-protein kinase" evidence="23">
    <location>
        <begin position="27"/>
        <end position="829"/>
    </location>
</feature>
<dbReference type="SMART" id="SM00220">
    <property type="entry name" value="S_TKc"/>
    <property type="match status" value="1"/>
</dbReference>
<evidence type="ECO:0000259" key="24">
    <source>
        <dbReference type="PROSITE" id="PS50011"/>
    </source>
</evidence>
<dbReference type="SMART" id="SM00108">
    <property type="entry name" value="B_lectin"/>
    <property type="match status" value="1"/>
</dbReference>
<dbReference type="GO" id="GO:0048544">
    <property type="term" value="P:recognition of pollen"/>
    <property type="evidence" value="ECO:0007669"/>
    <property type="project" value="InterPro"/>
</dbReference>
<dbReference type="SUPFAM" id="SSF51110">
    <property type="entry name" value="alpha-D-mannose-specific plant lectins"/>
    <property type="match status" value="1"/>
</dbReference>
<evidence type="ECO:0000256" key="8">
    <source>
        <dbReference type="ARBA" id="ARBA00022729"/>
    </source>
</evidence>
<dbReference type="CDD" id="cd14066">
    <property type="entry name" value="STKc_IRAK"/>
    <property type="match status" value="1"/>
</dbReference>
<accession>A0AAV8CY26</accession>
<evidence type="ECO:0000256" key="17">
    <source>
        <dbReference type="ARBA" id="ARBA00023180"/>
    </source>
</evidence>
<dbReference type="EC" id="2.7.11.1" evidence="20"/>
<evidence type="ECO:0000256" key="12">
    <source>
        <dbReference type="ARBA" id="ARBA00022840"/>
    </source>
</evidence>
<evidence type="ECO:0000313" key="28">
    <source>
        <dbReference type="Proteomes" id="UP001140206"/>
    </source>
</evidence>
<gene>
    <name evidence="27" type="ORF">LUZ62_071212</name>
</gene>
<evidence type="ECO:0000256" key="14">
    <source>
        <dbReference type="ARBA" id="ARBA00023136"/>
    </source>
</evidence>
<dbReference type="GO" id="GO:0005524">
    <property type="term" value="F:ATP binding"/>
    <property type="evidence" value="ECO:0007669"/>
    <property type="project" value="UniProtKB-UniRule"/>
</dbReference>
<dbReference type="Pfam" id="PF01453">
    <property type="entry name" value="B_lectin"/>
    <property type="match status" value="1"/>
</dbReference>
<evidence type="ECO:0000256" key="18">
    <source>
        <dbReference type="ARBA" id="ARBA00047899"/>
    </source>
</evidence>
<evidence type="ECO:0000256" key="3">
    <source>
        <dbReference type="ARBA" id="ARBA00022527"/>
    </source>
</evidence>
<sequence length="829" mass="93419">MNKWQLAPLLPLLLLTFFPLLSPSLSTDTITIGSPLSYPDTLVSSNNTFALGFFNTGNSSRWYLGIWYTITPHTVVWVANRKNPMPDPNGSLYINSDSPNLQLKTNSSDVLWHASSSSLVNPIAQLSEEGNFVLKDKNANNIAWQSFDNPTDTLLPGMPLGWISGQDLKYLTSWTDSDNPAPSNYTLKLDQTAWPEIIIWNGSKPIFRTGQLDGNKFSGSPKFNDYTEWTFEYVSNQTGEYIYYMPTSSSKLRLVLNHSTLQMYRFDDAETEQEWDTDWLVPDPNDPCDKYARCGQFGLCNLTSTNKCTCLKGFEATHVEDWDVNETTQGCTRQAELNCTSDGFLSISNVKLPDTTNTTVDRTIKQKECRKRCLKNCSCYAYSNMNEGRGCTMWMGDFTDIRKLDHGGFTLNYRVARSELHGTNAKKKTAVIATSVILGLLFLASVAYLVHKKFKQKAELLAYSERHSQASQESSQTMSMIRSEILEEGSRKGNAFNLPIVDVDVVLAATGNFALENKLGEGGFGTVFRGRLEGGERIAVKRLSYSSTQGLSEFKNEVILIAELQHINLVQLLGCCIAGEERMLIYEYMENKSLDTIIFDKSKSPQLDWPKRFEIIMGIARGILYLHQDSRLRIIHRDLKASNVLLDENMNPKISDFGIARIFGRHDNDSVTNRVVGTYGYMSPEYAMYGVFSIKSDVFSFGVLVLEIISGKKCSEIFAVEPKLNLLSYQAWTLWNDRNVLNLLDSSISKNSNDESEIIRCIQVGLLCAQDRPQDRPHMSEAILMLNSLNMILPLPKQPGYISDRFMDNMESSTSYMSHDTSITTLVPR</sequence>
<comment type="subcellular location">
    <subcellularLocation>
        <location evidence="1">Cell membrane</location>
        <topology evidence="1">Single-pass type I membrane protein</topology>
    </subcellularLocation>
</comment>
<keyword evidence="10 20" id="KW-0547">Nucleotide-binding</keyword>
<dbReference type="PANTHER" id="PTHR27002">
    <property type="entry name" value="RECEPTOR-LIKE SERINE/THREONINE-PROTEIN KINASE SD1-8"/>
    <property type="match status" value="1"/>
</dbReference>
<dbReference type="Proteomes" id="UP001140206">
    <property type="component" value="Chromosome 4"/>
</dbReference>
<keyword evidence="12 20" id="KW-0067">ATP-binding</keyword>
<dbReference type="CDD" id="cd01098">
    <property type="entry name" value="PAN_AP_plant"/>
    <property type="match status" value="1"/>
</dbReference>
<evidence type="ECO:0000259" key="25">
    <source>
        <dbReference type="PROSITE" id="PS50927"/>
    </source>
</evidence>
<dbReference type="Pfam" id="PF08276">
    <property type="entry name" value="PAN_2"/>
    <property type="match status" value="1"/>
</dbReference>
<keyword evidence="14 22" id="KW-0472">Membrane</keyword>
<evidence type="ECO:0000256" key="23">
    <source>
        <dbReference type="SAM" id="SignalP"/>
    </source>
</evidence>
<evidence type="ECO:0000256" key="4">
    <source>
        <dbReference type="ARBA" id="ARBA00022536"/>
    </source>
</evidence>
<dbReference type="GO" id="GO:0005886">
    <property type="term" value="C:plasma membrane"/>
    <property type="evidence" value="ECO:0007669"/>
    <property type="project" value="UniProtKB-SubCell"/>
</dbReference>
<dbReference type="Pfam" id="PF00954">
    <property type="entry name" value="S_locus_glycop"/>
    <property type="match status" value="1"/>
</dbReference>
<dbReference type="PROSITE" id="PS00108">
    <property type="entry name" value="PROTEIN_KINASE_ST"/>
    <property type="match status" value="1"/>
</dbReference>
<keyword evidence="16" id="KW-0675">Receptor</keyword>
<dbReference type="PANTHER" id="PTHR27002:SF616">
    <property type="entry name" value="RECEPTOR-LIKE SERINE_THREONINE-PROTEIN KINASE"/>
    <property type="match status" value="1"/>
</dbReference>
<evidence type="ECO:0000256" key="11">
    <source>
        <dbReference type="ARBA" id="ARBA00022777"/>
    </source>
</evidence>
<dbReference type="Pfam" id="PF07714">
    <property type="entry name" value="PK_Tyr_Ser-Thr"/>
    <property type="match status" value="1"/>
</dbReference>
<evidence type="ECO:0000256" key="10">
    <source>
        <dbReference type="ARBA" id="ARBA00022741"/>
    </source>
</evidence>
<keyword evidence="7 22" id="KW-0812">Transmembrane</keyword>
<dbReference type="FunFam" id="3.30.200.20:FF:001238">
    <property type="entry name" value="Os08g0179000 protein"/>
    <property type="match status" value="1"/>
</dbReference>
<dbReference type="InterPro" id="IPR001245">
    <property type="entry name" value="Ser-Thr/Tyr_kinase_cat_dom"/>
</dbReference>
<dbReference type="SMART" id="SM00473">
    <property type="entry name" value="PAN_AP"/>
    <property type="match status" value="1"/>
</dbReference>
<name>A0AAV8CY26_9POAL</name>
<dbReference type="InterPro" id="IPR036426">
    <property type="entry name" value="Bulb-type_lectin_dom_sf"/>
</dbReference>
<dbReference type="AlphaFoldDB" id="A0AAV8CY26"/>
<keyword evidence="17" id="KW-0325">Glycoprotein</keyword>
<comment type="caution">
    <text evidence="27">The sequence shown here is derived from an EMBL/GenBank/DDBJ whole genome shotgun (WGS) entry which is preliminary data.</text>
</comment>
<evidence type="ECO:0000256" key="1">
    <source>
        <dbReference type="ARBA" id="ARBA00004251"/>
    </source>
</evidence>
<dbReference type="EMBL" id="JAMFTS010000004">
    <property type="protein sequence ID" value="KAJ4760837.1"/>
    <property type="molecule type" value="Genomic_DNA"/>
</dbReference>
<dbReference type="GO" id="GO:0051707">
    <property type="term" value="P:response to other organism"/>
    <property type="evidence" value="ECO:0007669"/>
    <property type="project" value="UniProtKB-ARBA"/>
</dbReference>
<comment type="catalytic activity">
    <reaction evidence="18 20">
        <text>L-threonyl-[protein] + ATP = O-phospho-L-threonyl-[protein] + ADP + H(+)</text>
        <dbReference type="Rhea" id="RHEA:46608"/>
        <dbReference type="Rhea" id="RHEA-COMP:11060"/>
        <dbReference type="Rhea" id="RHEA-COMP:11605"/>
        <dbReference type="ChEBI" id="CHEBI:15378"/>
        <dbReference type="ChEBI" id="CHEBI:30013"/>
        <dbReference type="ChEBI" id="CHEBI:30616"/>
        <dbReference type="ChEBI" id="CHEBI:61977"/>
        <dbReference type="ChEBI" id="CHEBI:456216"/>
        <dbReference type="EC" id="2.7.11.1"/>
    </reaction>
</comment>
<evidence type="ECO:0000256" key="5">
    <source>
        <dbReference type="ARBA" id="ARBA00022553"/>
    </source>
</evidence>
<evidence type="ECO:0000256" key="7">
    <source>
        <dbReference type="ARBA" id="ARBA00022692"/>
    </source>
</evidence>
<evidence type="ECO:0000256" key="16">
    <source>
        <dbReference type="ARBA" id="ARBA00023170"/>
    </source>
</evidence>
<comment type="catalytic activity">
    <reaction evidence="19 20">
        <text>L-seryl-[protein] + ATP = O-phospho-L-seryl-[protein] + ADP + H(+)</text>
        <dbReference type="Rhea" id="RHEA:17989"/>
        <dbReference type="Rhea" id="RHEA-COMP:9863"/>
        <dbReference type="Rhea" id="RHEA-COMP:11604"/>
        <dbReference type="ChEBI" id="CHEBI:15378"/>
        <dbReference type="ChEBI" id="CHEBI:29999"/>
        <dbReference type="ChEBI" id="CHEBI:30616"/>
        <dbReference type="ChEBI" id="CHEBI:83421"/>
        <dbReference type="ChEBI" id="CHEBI:456216"/>
        <dbReference type="EC" id="2.7.11.1"/>
    </reaction>
</comment>
<evidence type="ECO:0000256" key="22">
    <source>
        <dbReference type="SAM" id="Phobius"/>
    </source>
</evidence>
<dbReference type="SUPFAM" id="SSF56112">
    <property type="entry name" value="Protein kinase-like (PK-like)"/>
    <property type="match status" value="1"/>
</dbReference>
<dbReference type="GO" id="GO:0030246">
    <property type="term" value="F:carbohydrate binding"/>
    <property type="evidence" value="ECO:0007669"/>
    <property type="project" value="UniProtKB-KW"/>
</dbReference>